<dbReference type="InterPro" id="IPR013149">
    <property type="entry name" value="ADH-like_C"/>
</dbReference>
<dbReference type="InterPro" id="IPR013154">
    <property type="entry name" value="ADH-like_N"/>
</dbReference>
<keyword evidence="4" id="KW-0560">Oxidoreductase</keyword>
<dbReference type="PANTHER" id="PTHR43880:SF12">
    <property type="entry name" value="ALCOHOL DEHYDROGENASE CLASS-3"/>
    <property type="match status" value="1"/>
</dbReference>
<dbReference type="SMART" id="SM00829">
    <property type="entry name" value="PKS_ER"/>
    <property type="match status" value="1"/>
</dbReference>
<dbReference type="InterPro" id="IPR036291">
    <property type="entry name" value="NAD(P)-bd_dom_sf"/>
</dbReference>
<reference evidence="8" key="1">
    <citation type="submission" date="2022-12" db="EMBL/GenBank/DDBJ databases">
        <authorList>
            <person name="Krivoruchko A.V."/>
            <person name="Elkin A."/>
        </authorList>
    </citation>
    <scope>NUCLEOTIDE SEQUENCE</scope>
    <source>
        <strain evidence="8">IEGM 1388</strain>
    </source>
</reference>
<dbReference type="Gene3D" id="3.90.180.10">
    <property type="entry name" value="Medium-chain alcohol dehydrogenases, catalytic domain"/>
    <property type="match status" value="1"/>
</dbReference>
<dbReference type="Proteomes" id="UP001067235">
    <property type="component" value="Unassembled WGS sequence"/>
</dbReference>
<keyword evidence="5" id="KW-0520">NAD</keyword>
<evidence type="ECO:0000256" key="1">
    <source>
        <dbReference type="ARBA" id="ARBA00008072"/>
    </source>
</evidence>
<comment type="similarity">
    <text evidence="1 6">Belongs to the zinc-containing alcohol dehydrogenase family.</text>
</comment>
<keyword evidence="2 6" id="KW-0479">Metal-binding</keyword>
<comment type="cofactor">
    <cofactor evidence="6">
        <name>Zn(2+)</name>
        <dbReference type="ChEBI" id="CHEBI:29105"/>
    </cofactor>
</comment>
<evidence type="ECO:0000313" key="8">
    <source>
        <dbReference type="EMBL" id="MCZ4553749.1"/>
    </source>
</evidence>
<dbReference type="InterPro" id="IPR011032">
    <property type="entry name" value="GroES-like_sf"/>
</dbReference>
<feature type="domain" description="Enoyl reductase (ER)" evidence="7">
    <location>
        <begin position="17"/>
        <end position="363"/>
    </location>
</feature>
<evidence type="ECO:0000256" key="5">
    <source>
        <dbReference type="ARBA" id="ARBA00023027"/>
    </source>
</evidence>
<gene>
    <name evidence="8" type="ORF">O4213_27425</name>
</gene>
<dbReference type="InterPro" id="IPR002328">
    <property type="entry name" value="ADH_Zn_CS"/>
</dbReference>
<protein>
    <submittedName>
        <fullName evidence="8">NAD(P)-dependent alcohol dehydrogenase</fullName>
    </submittedName>
</protein>
<name>A0ABT4N3W7_GORRU</name>
<evidence type="ECO:0000256" key="3">
    <source>
        <dbReference type="ARBA" id="ARBA00022833"/>
    </source>
</evidence>
<dbReference type="CDD" id="cd08278">
    <property type="entry name" value="benzyl_alcohol_DH"/>
    <property type="match status" value="1"/>
</dbReference>
<dbReference type="Pfam" id="PF00107">
    <property type="entry name" value="ADH_zinc_N"/>
    <property type="match status" value="1"/>
</dbReference>
<dbReference type="Pfam" id="PF08240">
    <property type="entry name" value="ADH_N"/>
    <property type="match status" value="1"/>
</dbReference>
<dbReference type="SUPFAM" id="SSF51735">
    <property type="entry name" value="NAD(P)-binding Rossmann-fold domains"/>
    <property type="match status" value="1"/>
</dbReference>
<dbReference type="InterPro" id="IPR020843">
    <property type="entry name" value="ER"/>
</dbReference>
<comment type="caution">
    <text evidence="8">The sequence shown here is derived from an EMBL/GenBank/DDBJ whole genome shotgun (WGS) entry which is preliminary data.</text>
</comment>
<proteinExistence type="inferred from homology"/>
<organism evidence="8 9">
    <name type="scientific">Gordonia rubripertincta</name>
    <name type="common">Rhodococcus corallinus</name>
    <dbReference type="NCBI Taxonomy" id="36822"/>
    <lineage>
        <taxon>Bacteria</taxon>
        <taxon>Bacillati</taxon>
        <taxon>Actinomycetota</taxon>
        <taxon>Actinomycetes</taxon>
        <taxon>Mycobacteriales</taxon>
        <taxon>Gordoniaceae</taxon>
        <taxon>Gordonia</taxon>
    </lineage>
</organism>
<evidence type="ECO:0000313" key="9">
    <source>
        <dbReference type="Proteomes" id="UP001067235"/>
    </source>
</evidence>
<keyword evidence="9" id="KW-1185">Reference proteome</keyword>
<evidence type="ECO:0000256" key="6">
    <source>
        <dbReference type="RuleBase" id="RU361277"/>
    </source>
</evidence>
<dbReference type="Gene3D" id="3.40.50.720">
    <property type="entry name" value="NAD(P)-binding Rossmann-like Domain"/>
    <property type="match status" value="1"/>
</dbReference>
<dbReference type="PANTHER" id="PTHR43880">
    <property type="entry name" value="ALCOHOL DEHYDROGENASE"/>
    <property type="match status" value="1"/>
</dbReference>
<evidence type="ECO:0000259" key="7">
    <source>
        <dbReference type="SMART" id="SM00829"/>
    </source>
</evidence>
<keyword evidence="3 6" id="KW-0862">Zinc</keyword>
<evidence type="ECO:0000256" key="2">
    <source>
        <dbReference type="ARBA" id="ARBA00022723"/>
    </source>
</evidence>
<dbReference type="SUPFAM" id="SSF50129">
    <property type="entry name" value="GroES-like"/>
    <property type="match status" value="1"/>
</dbReference>
<sequence>MKRDVYTITAAVVRSPGGPFDLEEVQIEGPRAGEILIRIVSSGICGTDLEFASMMNLPVVLGHEGAGVVEALGDGVEDLEIGDKVAMSFAHCGQCRTCLAAAPAYCEHFWEYNFIGTRPDGSTALSRDGQPVNGHFLGQSSFATHAVVRRSSVVRVPDDTDLHLVGPFGCGFQTGAGAVLNVLRPEPGSSIAVFGVGGVGAAAVMAAASVGCGTVIAVDIMDARLDQARGFGATHSVRSDSADLQDKLRDIVPGGLDYTIDATGRTDVLRNAVDALAPLGRCGVVGVGPSPEMILEWRSVLAGRTITGITAGNSIPATFLPQLLDLHRAGHFPVDTLLTEFPFSDINSAVEAVRAGAVGKAVLVMDS</sequence>
<accession>A0ABT4N3W7</accession>
<dbReference type="EMBL" id="JAPWIE010000012">
    <property type="protein sequence ID" value="MCZ4553749.1"/>
    <property type="molecule type" value="Genomic_DNA"/>
</dbReference>
<evidence type="ECO:0000256" key="4">
    <source>
        <dbReference type="ARBA" id="ARBA00023002"/>
    </source>
</evidence>
<dbReference type="RefSeq" id="WP_301574456.1">
    <property type="nucleotide sequence ID" value="NZ_JAPWIE010000012.1"/>
</dbReference>
<dbReference type="PROSITE" id="PS00059">
    <property type="entry name" value="ADH_ZINC"/>
    <property type="match status" value="1"/>
</dbReference>